<dbReference type="PANTHER" id="PTHR42924:SF3">
    <property type="entry name" value="POLYMERASE_HISTIDINOL PHOSPHATASE N-TERMINAL DOMAIN-CONTAINING PROTEIN"/>
    <property type="match status" value="1"/>
</dbReference>
<accession>A0AA96V4V0</accession>
<evidence type="ECO:0008006" key="3">
    <source>
        <dbReference type="Google" id="ProtNLM"/>
    </source>
</evidence>
<protein>
    <recommendedName>
        <fullName evidence="3">PHP domain-containing protein</fullName>
    </recommendedName>
</protein>
<evidence type="ECO:0000313" key="2">
    <source>
        <dbReference type="Proteomes" id="UP001303587"/>
    </source>
</evidence>
<dbReference type="AlphaFoldDB" id="A0AA96V4V0"/>
<keyword evidence="2" id="KW-1185">Reference proteome</keyword>
<dbReference type="Gene3D" id="3.20.20.140">
    <property type="entry name" value="Metal-dependent hydrolases"/>
    <property type="match status" value="1"/>
</dbReference>
<dbReference type="PANTHER" id="PTHR42924">
    <property type="entry name" value="EXONUCLEASE"/>
    <property type="match status" value="1"/>
</dbReference>
<dbReference type="InterPro" id="IPR052018">
    <property type="entry name" value="PHP_domain"/>
</dbReference>
<proteinExistence type="predicted"/>
<reference evidence="1 2" key="1">
    <citation type="submission" date="2023-07" db="EMBL/GenBank/DDBJ databases">
        <title>Closed genoem sequence of Methanosarcinaceae archaeon Ac7.</title>
        <authorList>
            <person name="Poehlein A."/>
            <person name="Protasov E."/>
            <person name="Platt K."/>
            <person name="Reeh H."/>
            <person name="Daniel R."/>
            <person name="Brune A."/>
        </authorList>
    </citation>
    <scope>NUCLEOTIDE SEQUENCE [LARGE SCALE GENOMIC DNA]</scope>
    <source>
        <strain evidence="1 2">Ac7</strain>
    </source>
</reference>
<evidence type="ECO:0000313" key="1">
    <source>
        <dbReference type="EMBL" id="WNY25960.1"/>
    </source>
</evidence>
<dbReference type="EMBL" id="CP131060">
    <property type="protein sequence ID" value="WNY25960.1"/>
    <property type="molecule type" value="Genomic_DNA"/>
</dbReference>
<dbReference type="CDD" id="cd07432">
    <property type="entry name" value="PHP_HisPPase"/>
    <property type="match status" value="1"/>
</dbReference>
<dbReference type="GO" id="GO:0004534">
    <property type="term" value="F:5'-3' RNA exonuclease activity"/>
    <property type="evidence" value="ECO:0007669"/>
    <property type="project" value="TreeGrafter"/>
</dbReference>
<dbReference type="Proteomes" id="UP001303587">
    <property type="component" value="Chromosome"/>
</dbReference>
<organism evidence="1 2">
    <name type="scientific">Methanolapillus millepedarum</name>
    <dbReference type="NCBI Taxonomy" id="3028296"/>
    <lineage>
        <taxon>Archaea</taxon>
        <taxon>Methanobacteriati</taxon>
        <taxon>Methanobacteriota</taxon>
        <taxon>Stenosarchaea group</taxon>
        <taxon>Methanomicrobia</taxon>
        <taxon>Methanosarcinales</taxon>
        <taxon>Methanosarcinaceae</taxon>
        <taxon>Methanolapillus</taxon>
    </lineage>
</organism>
<dbReference type="InterPro" id="IPR016195">
    <property type="entry name" value="Pol/histidinol_Pase-like"/>
</dbReference>
<gene>
    <name evidence="1" type="ORF">MsAc7_15320</name>
</gene>
<dbReference type="GO" id="GO:0035312">
    <property type="term" value="F:5'-3' DNA exonuclease activity"/>
    <property type="evidence" value="ECO:0007669"/>
    <property type="project" value="TreeGrafter"/>
</dbReference>
<dbReference type="SUPFAM" id="SSF89550">
    <property type="entry name" value="PHP domain-like"/>
    <property type="match status" value="1"/>
</dbReference>
<dbReference type="Pfam" id="PF13263">
    <property type="entry name" value="PHP_C"/>
    <property type="match status" value="1"/>
</dbReference>
<name>A0AA96V4V0_9EURY</name>
<sequence length="215" mass="23198">MASLKDILRTAKEKNLNGIAICDHDEIKGAFKAMELVREFPEKYGGVVVIPGIEVSTAKGHILALGVFEKIPPKMTPEETTDYARDLGALSIIAHPFRKSAHGIGYIEGAGADAVETFNSKSITNGANKKAEKEANRLNMPKTGGSDAHIAELVGQGYTKIDVPDNTADSVISAILQQKTVPGGELTPYSVVARQMGGNVIRRTKLLFKRQFHEV</sequence>